<proteinExistence type="predicted"/>
<gene>
    <name evidence="1" type="ORF">MGAL_10B061301</name>
</gene>
<evidence type="ECO:0000313" key="2">
    <source>
        <dbReference type="Proteomes" id="UP000596742"/>
    </source>
</evidence>
<sequence length="71" mass="8234">MSYDHYDINEPIQLRKLNYTTLSNLYRRSGLSFLIWQLQQVQTVLFVSHSPLLKQLCTGVPSVRKPIVLTA</sequence>
<evidence type="ECO:0000313" key="1">
    <source>
        <dbReference type="EMBL" id="VDI40947.1"/>
    </source>
</evidence>
<reference evidence="1" key="1">
    <citation type="submission" date="2018-11" db="EMBL/GenBank/DDBJ databases">
        <authorList>
            <person name="Alioto T."/>
            <person name="Alioto T."/>
        </authorList>
    </citation>
    <scope>NUCLEOTIDE SEQUENCE</scope>
</reference>
<dbReference type="Proteomes" id="UP000596742">
    <property type="component" value="Unassembled WGS sequence"/>
</dbReference>
<protein>
    <submittedName>
        <fullName evidence="1">Uncharacterized protein</fullName>
    </submittedName>
</protein>
<accession>A0A8B6EWB5</accession>
<comment type="caution">
    <text evidence="1">The sequence shown here is derived from an EMBL/GenBank/DDBJ whole genome shotgun (WGS) entry which is preliminary data.</text>
</comment>
<name>A0A8B6EWB5_MYTGA</name>
<dbReference type="EMBL" id="UYJE01005855">
    <property type="protein sequence ID" value="VDI40947.1"/>
    <property type="molecule type" value="Genomic_DNA"/>
</dbReference>
<organism evidence="1 2">
    <name type="scientific">Mytilus galloprovincialis</name>
    <name type="common">Mediterranean mussel</name>
    <dbReference type="NCBI Taxonomy" id="29158"/>
    <lineage>
        <taxon>Eukaryota</taxon>
        <taxon>Metazoa</taxon>
        <taxon>Spiralia</taxon>
        <taxon>Lophotrochozoa</taxon>
        <taxon>Mollusca</taxon>
        <taxon>Bivalvia</taxon>
        <taxon>Autobranchia</taxon>
        <taxon>Pteriomorphia</taxon>
        <taxon>Mytilida</taxon>
        <taxon>Mytiloidea</taxon>
        <taxon>Mytilidae</taxon>
        <taxon>Mytilinae</taxon>
        <taxon>Mytilus</taxon>
    </lineage>
</organism>
<dbReference type="AlphaFoldDB" id="A0A8B6EWB5"/>
<keyword evidence="2" id="KW-1185">Reference proteome</keyword>